<accession>A0A9P8PAK4</accession>
<name>A0A9P8PAK4_9ASCO</name>
<feature type="region of interest" description="Disordered" evidence="2">
    <location>
        <begin position="15"/>
        <end position="42"/>
    </location>
</feature>
<protein>
    <submittedName>
        <fullName evidence="3">Uncharacterized protein</fullName>
    </submittedName>
</protein>
<dbReference type="AlphaFoldDB" id="A0A9P8PAK4"/>
<dbReference type="EMBL" id="JAEUBE010000158">
    <property type="protein sequence ID" value="KAH3668216.1"/>
    <property type="molecule type" value="Genomic_DNA"/>
</dbReference>
<reference evidence="3" key="2">
    <citation type="submission" date="2021-01" db="EMBL/GenBank/DDBJ databases">
        <authorList>
            <person name="Schikora-Tamarit M.A."/>
        </authorList>
    </citation>
    <scope>NUCLEOTIDE SEQUENCE</scope>
    <source>
        <strain evidence="3">CBS6075</strain>
    </source>
</reference>
<keyword evidence="4" id="KW-1185">Reference proteome</keyword>
<dbReference type="RefSeq" id="XP_046062630.1">
    <property type="nucleotide sequence ID" value="XM_046202789.1"/>
</dbReference>
<evidence type="ECO:0000313" key="4">
    <source>
        <dbReference type="Proteomes" id="UP000769157"/>
    </source>
</evidence>
<comment type="caution">
    <text evidence="3">The sequence shown here is derived from an EMBL/GenBank/DDBJ whole genome shotgun (WGS) entry which is preliminary data.</text>
</comment>
<dbReference type="Proteomes" id="UP000769157">
    <property type="component" value="Unassembled WGS sequence"/>
</dbReference>
<feature type="region of interest" description="Disordered" evidence="2">
    <location>
        <begin position="79"/>
        <end position="100"/>
    </location>
</feature>
<feature type="compositionally biased region" description="Low complexity" evidence="2">
    <location>
        <begin position="89"/>
        <end position="100"/>
    </location>
</feature>
<dbReference type="GeneID" id="70233937"/>
<evidence type="ECO:0000256" key="1">
    <source>
        <dbReference type="SAM" id="Coils"/>
    </source>
</evidence>
<sequence>MTVDSKRLTMSLFSKPKQQLRHSKSLGSPDARHRDAFLKRPGRTTYEDLESENKMLQEQVTNQKYLIVKLVKQLENWETEDTTKVQPASPTRSISSNSSSLQTLVAENSEKDKMIEQLTAKNKQLLTNIAELESQLSASRSEYQSNLSKLSNSVSLISENQKFLSHPTLPGLISSPQESDLKLSKFSRKEQGETFVLRKLSIC</sequence>
<gene>
    <name evidence="3" type="ORF">OGAPHI_001970</name>
</gene>
<evidence type="ECO:0000313" key="3">
    <source>
        <dbReference type="EMBL" id="KAH3668216.1"/>
    </source>
</evidence>
<proteinExistence type="predicted"/>
<feature type="coiled-coil region" evidence="1">
    <location>
        <begin position="101"/>
        <end position="142"/>
    </location>
</feature>
<dbReference type="OrthoDB" id="3994558at2759"/>
<organism evidence="3 4">
    <name type="scientific">Ogataea philodendri</name>
    <dbReference type="NCBI Taxonomy" id="1378263"/>
    <lineage>
        <taxon>Eukaryota</taxon>
        <taxon>Fungi</taxon>
        <taxon>Dikarya</taxon>
        <taxon>Ascomycota</taxon>
        <taxon>Saccharomycotina</taxon>
        <taxon>Pichiomycetes</taxon>
        <taxon>Pichiales</taxon>
        <taxon>Pichiaceae</taxon>
        <taxon>Ogataea</taxon>
    </lineage>
</organism>
<evidence type="ECO:0000256" key="2">
    <source>
        <dbReference type="SAM" id="MobiDB-lite"/>
    </source>
</evidence>
<reference evidence="3" key="1">
    <citation type="journal article" date="2021" name="Open Biol.">
        <title>Shared evolutionary footprints suggest mitochondrial oxidative damage underlies multiple complex I losses in fungi.</title>
        <authorList>
            <person name="Schikora-Tamarit M.A."/>
            <person name="Marcet-Houben M."/>
            <person name="Nosek J."/>
            <person name="Gabaldon T."/>
        </authorList>
    </citation>
    <scope>NUCLEOTIDE SEQUENCE</scope>
    <source>
        <strain evidence="3">CBS6075</strain>
    </source>
</reference>
<keyword evidence="1" id="KW-0175">Coiled coil</keyword>